<dbReference type="PANTHER" id="PTHR22648:SF0">
    <property type="entry name" value="TRANSCRIPTION TERMINATION_ANTITERMINATION PROTEIN NUSA"/>
    <property type="match status" value="1"/>
</dbReference>
<keyword evidence="4 7" id="KW-0694">RNA-binding</keyword>
<dbReference type="InterPro" id="IPR009019">
    <property type="entry name" value="KH_sf_prok-type"/>
</dbReference>
<dbReference type="GO" id="GO:0003723">
    <property type="term" value="F:RNA binding"/>
    <property type="evidence" value="ECO:0007669"/>
    <property type="project" value="UniProtKB-UniRule"/>
</dbReference>
<gene>
    <name evidence="7 11" type="primary">nusA</name>
    <name evidence="12" type="ORF">DWU89_08735</name>
    <name evidence="11" type="ORF">H8784_08535</name>
</gene>
<dbReference type="InterPro" id="IPR058582">
    <property type="entry name" value="KH_NusA_2nd"/>
</dbReference>
<evidence type="ECO:0000256" key="6">
    <source>
        <dbReference type="ARBA" id="ARBA00023163"/>
    </source>
</evidence>
<dbReference type="Proteomes" id="UP000256321">
    <property type="component" value="Unassembled WGS sequence"/>
</dbReference>
<dbReference type="GO" id="GO:0005829">
    <property type="term" value="C:cytosol"/>
    <property type="evidence" value="ECO:0007669"/>
    <property type="project" value="TreeGrafter"/>
</dbReference>
<sequence length="432" mass="49314">MAKKEETISMIDTLAEFKELKNIDKDTMISVLEDSFRNVIAKMFGTDENYDVIINPEKGDFEIWRNRTVVADDELEDSNLQLTLTEARKIDADCEVGEEVTDEVHFADFGRRAILNLRQTLASKILELQKDSLFAKYKDKIGNIIAADVYQVWKKEILLLDDEGNELLLPKTEQIPTDFYRKGETVRAIVQRVDNYNNNPKIILSRTDKLFLQRLFELEVPEINDGLITIKAIARIPGERAKVAVESYDDRIDPVGACVGMKGSRIHGIVRELRNENIDVINYTSNVSLFIQRALSPAKISSIRVNEEEHKAEVYLRPEEVSLAIGKGGLNIKLACMLTEYAIDVFRDVEGADEEDIYLDEFSDEIDAWVIEALKNTGCYTAKSVLAMSRDEIIERADLEEQTVDEVLAILSAEFEEEVEEREEKEEDETQE</sequence>
<accession>A0A3D8HFS3</accession>
<evidence type="ECO:0000313" key="12">
    <source>
        <dbReference type="EMBL" id="RDU49600.1"/>
    </source>
</evidence>
<evidence type="ECO:0000256" key="4">
    <source>
        <dbReference type="ARBA" id="ARBA00022884"/>
    </source>
</evidence>
<evidence type="ECO:0000313" key="11">
    <source>
        <dbReference type="EMBL" id="MBC8601767.1"/>
    </source>
</evidence>
<keyword evidence="6 7" id="KW-0804">Transcription</keyword>
<dbReference type="InterPro" id="IPR010995">
    <property type="entry name" value="DNA_repair_Rad51/TF_NusA_a-hlx"/>
</dbReference>
<reference evidence="11 14" key="2">
    <citation type="submission" date="2020-08" db="EMBL/GenBank/DDBJ databases">
        <title>Genome public.</title>
        <authorList>
            <person name="Liu C."/>
            <person name="Sun Q."/>
        </authorList>
    </citation>
    <scope>NUCLEOTIDE SEQUENCE [LARGE SCALE GENOMIC DNA]</scope>
    <source>
        <strain evidence="11 14">426_9</strain>
    </source>
</reference>
<dbReference type="EMBL" id="JACRTI010000015">
    <property type="protein sequence ID" value="MBC8601767.1"/>
    <property type="molecule type" value="Genomic_DNA"/>
</dbReference>
<dbReference type="GO" id="GO:0031564">
    <property type="term" value="P:transcription antitermination"/>
    <property type="evidence" value="ECO:0007669"/>
    <property type="project" value="UniProtKB-UniRule"/>
</dbReference>
<evidence type="ECO:0000259" key="9">
    <source>
        <dbReference type="Pfam" id="PF13184"/>
    </source>
</evidence>
<keyword evidence="1 7" id="KW-0806">Transcription termination</keyword>
<dbReference type="EMBL" id="QREV01000015">
    <property type="protein sequence ID" value="RDU49600.1"/>
    <property type="molecule type" value="Genomic_DNA"/>
</dbReference>
<comment type="similarity">
    <text evidence="7">Belongs to the NusA family.</text>
</comment>
<dbReference type="Gene3D" id="3.30.1480.10">
    <property type="entry name" value="NusA, N-terminal domain"/>
    <property type="match status" value="1"/>
</dbReference>
<dbReference type="GO" id="GO:0006353">
    <property type="term" value="P:DNA-templated transcription termination"/>
    <property type="evidence" value="ECO:0007669"/>
    <property type="project" value="UniProtKB-UniRule"/>
</dbReference>
<evidence type="ECO:0000256" key="2">
    <source>
        <dbReference type="ARBA" id="ARBA00022490"/>
    </source>
</evidence>
<dbReference type="InterPro" id="IPR025249">
    <property type="entry name" value="TF_NusA_KH_1st"/>
</dbReference>
<dbReference type="InterPro" id="IPR012340">
    <property type="entry name" value="NA-bd_OB-fold"/>
</dbReference>
<keyword evidence="3 7" id="KW-0889">Transcription antitermination</keyword>
<feature type="domain" description="Transcription factor NusA first KH" evidence="9">
    <location>
        <begin position="206"/>
        <end position="283"/>
    </location>
</feature>
<comment type="function">
    <text evidence="7">Participates in both transcription termination and antitermination.</text>
</comment>
<dbReference type="Gene3D" id="3.30.300.20">
    <property type="match status" value="2"/>
</dbReference>
<feature type="domain" description="Transcription factor NusA N-terminal" evidence="8">
    <location>
        <begin position="10"/>
        <end position="131"/>
    </location>
</feature>
<evidence type="ECO:0000256" key="5">
    <source>
        <dbReference type="ARBA" id="ARBA00023015"/>
    </source>
</evidence>
<evidence type="ECO:0000313" key="14">
    <source>
        <dbReference type="Proteomes" id="UP000629596"/>
    </source>
</evidence>
<dbReference type="FunFam" id="3.30.300.20:FF:000002">
    <property type="entry name" value="Transcription termination/antitermination protein NusA"/>
    <property type="match status" value="1"/>
</dbReference>
<dbReference type="SUPFAM" id="SSF47794">
    <property type="entry name" value="Rad51 N-terminal domain-like"/>
    <property type="match status" value="1"/>
</dbReference>
<dbReference type="PANTHER" id="PTHR22648">
    <property type="entry name" value="TRANSCRIPTION TERMINATION FACTOR NUSA"/>
    <property type="match status" value="1"/>
</dbReference>
<dbReference type="Pfam" id="PF08529">
    <property type="entry name" value="NusA_N"/>
    <property type="match status" value="1"/>
</dbReference>
<name>A0A3D8HFS3_9BACT</name>
<dbReference type="SUPFAM" id="SSF50249">
    <property type="entry name" value="Nucleic acid-binding proteins"/>
    <property type="match status" value="1"/>
</dbReference>
<dbReference type="CDD" id="cd02134">
    <property type="entry name" value="KH-II_NusA_rpt1"/>
    <property type="match status" value="1"/>
</dbReference>
<organism evidence="12 13">
    <name type="scientific">Parabacteroides acidifaciens</name>
    <dbReference type="NCBI Taxonomy" id="2290935"/>
    <lineage>
        <taxon>Bacteria</taxon>
        <taxon>Pseudomonadati</taxon>
        <taxon>Bacteroidota</taxon>
        <taxon>Bacteroidia</taxon>
        <taxon>Bacteroidales</taxon>
        <taxon>Tannerellaceae</taxon>
        <taxon>Parabacteroides</taxon>
    </lineage>
</organism>
<evidence type="ECO:0000256" key="1">
    <source>
        <dbReference type="ARBA" id="ARBA00022472"/>
    </source>
</evidence>
<dbReference type="NCBIfam" id="TIGR01953">
    <property type="entry name" value="NusA"/>
    <property type="match status" value="1"/>
</dbReference>
<proteinExistence type="inferred from homology"/>
<dbReference type="GO" id="GO:0000166">
    <property type="term" value="F:nucleotide binding"/>
    <property type="evidence" value="ECO:0007669"/>
    <property type="project" value="InterPro"/>
</dbReference>
<dbReference type="CDD" id="cd04455">
    <property type="entry name" value="S1_NusA"/>
    <property type="match status" value="1"/>
</dbReference>
<comment type="caution">
    <text evidence="12">The sequence shown here is derived from an EMBL/GenBank/DDBJ whole genome shotgun (WGS) entry which is preliminary data.</text>
</comment>
<dbReference type="RefSeq" id="WP_115499266.1">
    <property type="nucleotide sequence ID" value="NZ_JACRTI010000015.1"/>
</dbReference>
<evidence type="ECO:0000256" key="7">
    <source>
        <dbReference type="HAMAP-Rule" id="MF_00945"/>
    </source>
</evidence>
<dbReference type="Proteomes" id="UP000629596">
    <property type="component" value="Unassembled WGS sequence"/>
</dbReference>
<dbReference type="InterPro" id="IPR030842">
    <property type="entry name" value="TF_NusA_bacterial"/>
</dbReference>
<evidence type="ECO:0000313" key="13">
    <source>
        <dbReference type="Proteomes" id="UP000256321"/>
    </source>
</evidence>
<keyword evidence="2 7" id="KW-0963">Cytoplasm</keyword>
<evidence type="ECO:0000259" key="10">
    <source>
        <dbReference type="Pfam" id="PF26594"/>
    </source>
</evidence>
<dbReference type="InterPro" id="IPR036555">
    <property type="entry name" value="NusA_N_sf"/>
</dbReference>
<keyword evidence="5 7" id="KW-0805">Transcription regulation</keyword>
<dbReference type="InterPro" id="IPR010213">
    <property type="entry name" value="TF_NusA"/>
</dbReference>
<dbReference type="GO" id="GO:0003700">
    <property type="term" value="F:DNA-binding transcription factor activity"/>
    <property type="evidence" value="ECO:0007669"/>
    <property type="project" value="InterPro"/>
</dbReference>
<evidence type="ECO:0000259" key="8">
    <source>
        <dbReference type="Pfam" id="PF08529"/>
    </source>
</evidence>
<dbReference type="SUPFAM" id="SSF54814">
    <property type="entry name" value="Prokaryotic type KH domain (KH-domain type II)"/>
    <property type="match status" value="2"/>
</dbReference>
<dbReference type="FunFam" id="3.30.300.20:FF:000013">
    <property type="entry name" value="Transcription termination/antitermination protein NusA"/>
    <property type="match status" value="1"/>
</dbReference>
<dbReference type="CDD" id="cd22529">
    <property type="entry name" value="KH-II_NusA_rpt2"/>
    <property type="match status" value="1"/>
</dbReference>
<keyword evidence="14" id="KW-1185">Reference proteome</keyword>
<dbReference type="HAMAP" id="MF_00945_B">
    <property type="entry name" value="NusA_B"/>
    <property type="match status" value="1"/>
</dbReference>
<evidence type="ECO:0000256" key="3">
    <source>
        <dbReference type="ARBA" id="ARBA00022814"/>
    </source>
</evidence>
<dbReference type="InterPro" id="IPR013735">
    <property type="entry name" value="TF_NusA_N"/>
</dbReference>
<dbReference type="Pfam" id="PF13184">
    <property type="entry name" value="KH_NusA_1st"/>
    <property type="match status" value="1"/>
</dbReference>
<comment type="subcellular location">
    <subcellularLocation>
        <location evidence="7">Cytoplasm</location>
    </subcellularLocation>
</comment>
<feature type="domain" description="NusA-like second KH" evidence="10">
    <location>
        <begin position="288"/>
        <end position="348"/>
    </location>
</feature>
<reference evidence="12 13" key="1">
    <citation type="submission" date="2018-07" db="EMBL/GenBank/DDBJ databases">
        <title>Parabacteroides acidifaciens nov. sp., isolated from human feces.</title>
        <authorList>
            <person name="Wang Y.J."/>
        </authorList>
    </citation>
    <scope>NUCLEOTIDE SEQUENCE [LARGE SCALE GENOMIC DNA]</scope>
    <source>
        <strain evidence="12 13">426-9</strain>
    </source>
</reference>
<dbReference type="InterPro" id="IPR015946">
    <property type="entry name" value="KH_dom-like_a/b"/>
</dbReference>
<protein>
    <recommendedName>
        <fullName evidence="7">Transcription termination/antitermination protein NusA</fullName>
    </recommendedName>
</protein>
<comment type="subunit">
    <text evidence="7">Monomer. Binds directly to the core enzyme of the DNA-dependent RNA polymerase and to nascent RNA.</text>
</comment>
<dbReference type="Gene3D" id="2.40.50.140">
    <property type="entry name" value="Nucleic acid-binding proteins"/>
    <property type="match status" value="1"/>
</dbReference>
<dbReference type="AlphaFoldDB" id="A0A3D8HFS3"/>
<dbReference type="SUPFAM" id="SSF69705">
    <property type="entry name" value="Transcription factor NusA, N-terminal domain"/>
    <property type="match status" value="1"/>
</dbReference>
<dbReference type="Pfam" id="PF26594">
    <property type="entry name" value="KH_NusA_2nd"/>
    <property type="match status" value="1"/>
</dbReference>